<dbReference type="EMBL" id="CAADEZ010000479">
    <property type="protein sequence ID" value="VFJ68669.1"/>
    <property type="molecule type" value="Genomic_DNA"/>
</dbReference>
<dbReference type="EMBL" id="CAADFL010000680">
    <property type="protein sequence ID" value="VFK20242.1"/>
    <property type="molecule type" value="Genomic_DNA"/>
</dbReference>
<reference evidence="3" key="1">
    <citation type="submission" date="2019-02" db="EMBL/GenBank/DDBJ databases">
        <authorList>
            <person name="Gruber-Vodicka R. H."/>
            <person name="Seah K. B. B."/>
        </authorList>
    </citation>
    <scope>NUCLEOTIDE SEQUENCE</scope>
    <source>
        <strain evidence="1">BECK_BZ163</strain>
        <strain evidence="3">BECK_BZ164</strain>
        <strain evidence="2">BECK_BZ165</strain>
    </source>
</reference>
<dbReference type="AlphaFoldDB" id="A0A450WTA0"/>
<dbReference type="EMBL" id="CAADFA010000696">
    <property type="protein sequence ID" value="VFJ73042.1"/>
    <property type="molecule type" value="Genomic_DNA"/>
</dbReference>
<evidence type="ECO:0000313" key="1">
    <source>
        <dbReference type="EMBL" id="VFJ68669.1"/>
    </source>
</evidence>
<proteinExistence type="predicted"/>
<organism evidence="3">
    <name type="scientific">Candidatus Kentrum sp. FM</name>
    <dbReference type="NCBI Taxonomy" id="2126340"/>
    <lineage>
        <taxon>Bacteria</taxon>
        <taxon>Pseudomonadati</taxon>
        <taxon>Pseudomonadota</taxon>
        <taxon>Gammaproteobacteria</taxon>
        <taxon>Candidatus Kentrum</taxon>
    </lineage>
</organism>
<protein>
    <submittedName>
        <fullName evidence="3">Uncharacterized protein</fullName>
    </submittedName>
</protein>
<name>A0A450WTA0_9GAMM</name>
<evidence type="ECO:0000313" key="3">
    <source>
        <dbReference type="EMBL" id="VFK20242.1"/>
    </source>
</evidence>
<accession>A0A450WTA0</accession>
<evidence type="ECO:0000313" key="2">
    <source>
        <dbReference type="EMBL" id="VFJ73042.1"/>
    </source>
</evidence>
<sequence>MKGRATVKLAGGTIREAQIHWFEAHGVGRGDFKIKRFSHEKFRHLH</sequence>
<gene>
    <name evidence="1" type="ORF">BECKFM1743A_GA0114220_104793</name>
    <name evidence="3" type="ORF">BECKFM1743B_GA0114221_106803</name>
    <name evidence="2" type="ORF">BECKFM1743C_GA0114222_106963</name>
</gene>